<evidence type="ECO:0000313" key="2">
    <source>
        <dbReference type="EMBL" id="RDK38122.1"/>
    </source>
</evidence>
<feature type="region of interest" description="Disordered" evidence="1">
    <location>
        <begin position="38"/>
        <end position="58"/>
    </location>
</feature>
<evidence type="ECO:0000256" key="1">
    <source>
        <dbReference type="SAM" id="MobiDB-lite"/>
    </source>
</evidence>
<dbReference type="EMBL" id="KZ851866">
    <property type="protein sequence ID" value="RDK38122.1"/>
    <property type="molecule type" value="Genomic_DNA"/>
</dbReference>
<name>A0A370P7I3_ASPPH</name>
<dbReference type="Proteomes" id="UP000254937">
    <property type="component" value="Unassembled WGS sequence"/>
</dbReference>
<proteinExistence type="predicted"/>
<protein>
    <submittedName>
        <fullName evidence="2">Uncharacterized protein</fullName>
    </submittedName>
</protein>
<keyword evidence="3" id="KW-1185">Reference proteome</keyword>
<sequence length="97" mass="10687">MLPFSSGCPMLLALSTTHPEMTRMRNCCSRVRGMREVRGRMSAAPNPTRQRPRPKGTADHNCLVDSDGCGIMALIQCILLARINCVSKKVQSLLTPM</sequence>
<dbReference type="AlphaFoldDB" id="A0A370P7I3"/>
<evidence type="ECO:0000313" key="3">
    <source>
        <dbReference type="Proteomes" id="UP000254937"/>
    </source>
</evidence>
<organism evidence="2 3">
    <name type="scientific">Aspergillus phoenicis ATCC 13157</name>
    <dbReference type="NCBI Taxonomy" id="1353007"/>
    <lineage>
        <taxon>Eukaryota</taxon>
        <taxon>Fungi</taxon>
        <taxon>Dikarya</taxon>
        <taxon>Ascomycota</taxon>
        <taxon>Pezizomycotina</taxon>
        <taxon>Eurotiomycetes</taxon>
        <taxon>Eurotiomycetidae</taxon>
        <taxon>Eurotiales</taxon>
        <taxon>Aspergillaceae</taxon>
        <taxon>Aspergillus</taxon>
    </lineage>
</organism>
<gene>
    <name evidence="2" type="ORF">M752DRAFT_81438</name>
</gene>
<accession>A0A370P7I3</accession>
<reference evidence="2 3" key="1">
    <citation type="submission" date="2018-07" db="EMBL/GenBank/DDBJ databases">
        <title>Section-level genome sequencing of Aspergillus section Nigri to investigate inter- and intra-species variation.</title>
        <authorList>
            <consortium name="DOE Joint Genome Institute"/>
            <person name="Vesth T.C."/>
            <person name="Nybo J.L."/>
            <person name="Theobald S."/>
            <person name="Frisvad J.C."/>
            <person name="Larsen T.O."/>
            <person name="Nielsen K.F."/>
            <person name="Hoof J.B."/>
            <person name="Brandl J."/>
            <person name="Salamov A."/>
            <person name="Riley R."/>
            <person name="Gladden J.M."/>
            <person name="Phatale P."/>
            <person name="Nielsen M.T."/>
            <person name="Lyhne E.K."/>
            <person name="Kogle M.E."/>
            <person name="Strasser K."/>
            <person name="McDonnell E."/>
            <person name="Barry K."/>
            <person name="Clum A."/>
            <person name="Chen C."/>
            <person name="Nolan M."/>
            <person name="Sandor L."/>
            <person name="Kuo A."/>
            <person name="Lipzen A."/>
            <person name="Hainaut M."/>
            <person name="Drula E."/>
            <person name="Tsang A."/>
            <person name="Magnuson J.K."/>
            <person name="Henrissat B."/>
            <person name="Wiebenga A."/>
            <person name="Simmons B.A."/>
            <person name="Makela M.R."/>
            <person name="De vries R.P."/>
            <person name="Grigoriev I.V."/>
            <person name="Mortensen U.H."/>
            <person name="Baker S.E."/>
            <person name="Andersen M.R."/>
        </authorList>
    </citation>
    <scope>NUCLEOTIDE SEQUENCE [LARGE SCALE GENOMIC DNA]</scope>
    <source>
        <strain evidence="2 3">ATCC 13157</strain>
    </source>
</reference>